<name>A0A8J8T2C9_HALGN</name>
<dbReference type="Proteomes" id="UP000785679">
    <property type="component" value="Unassembled WGS sequence"/>
</dbReference>
<proteinExistence type="predicted"/>
<sequence>MHSLKCLSQIRMAFKDIKLLSFDILDLMREVKILPSFRELLVTLSRPINDDESILMLRQGQLKEIMHASHQQTLQMDQNYAVTNSKSSLSAWTL</sequence>
<keyword evidence="2" id="KW-1185">Reference proteome</keyword>
<evidence type="ECO:0000313" key="2">
    <source>
        <dbReference type="Proteomes" id="UP000785679"/>
    </source>
</evidence>
<reference evidence="1" key="1">
    <citation type="submission" date="2019-06" db="EMBL/GenBank/DDBJ databases">
        <authorList>
            <person name="Zheng W."/>
        </authorList>
    </citation>
    <scope>NUCLEOTIDE SEQUENCE</scope>
    <source>
        <strain evidence="1">QDHG01</strain>
    </source>
</reference>
<protein>
    <submittedName>
        <fullName evidence="1">Uncharacterized protein</fullName>
    </submittedName>
</protein>
<dbReference type="EMBL" id="RRYP01009087">
    <property type="protein sequence ID" value="TNV79310.1"/>
    <property type="molecule type" value="Genomic_DNA"/>
</dbReference>
<evidence type="ECO:0000313" key="1">
    <source>
        <dbReference type="EMBL" id="TNV79310.1"/>
    </source>
</evidence>
<organism evidence="1 2">
    <name type="scientific">Halteria grandinella</name>
    <dbReference type="NCBI Taxonomy" id="5974"/>
    <lineage>
        <taxon>Eukaryota</taxon>
        <taxon>Sar</taxon>
        <taxon>Alveolata</taxon>
        <taxon>Ciliophora</taxon>
        <taxon>Intramacronucleata</taxon>
        <taxon>Spirotrichea</taxon>
        <taxon>Stichotrichia</taxon>
        <taxon>Sporadotrichida</taxon>
        <taxon>Halteriidae</taxon>
        <taxon>Halteria</taxon>
    </lineage>
</organism>
<accession>A0A8J8T2C9</accession>
<dbReference type="AlphaFoldDB" id="A0A8J8T2C9"/>
<gene>
    <name evidence="1" type="ORF">FGO68_gene17653</name>
</gene>
<comment type="caution">
    <text evidence="1">The sequence shown here is derived from an EMBL/GenBank/DDBJ whole genome shotgun (WGS) entry which is preliminary data.</text>
</comment>